<dbReference type="RefSeq" id="XP_006816182.1">
    <property type="nucleotide sequence ID" value="XM_006816119.1"/>
</dbReference>
<evidence type="ECO:0000256" key="2">
    <source>
        <dbReference type="ARBA" id="ARBA00009012"/>
    </source>
</evidence>
<keyword evidence="5 7" id="KW-1133">Transmembrane helix</keyword>
<evidence type="ECO:0000313" key="8">
    <source>
        <dbReference type="Proteomes" id="UP000694865"/>
    </source>
</evidence>
<keyword evidence="6 7" id="KW-0472">Membrane</keyword>
<dbReference type="GeneID" id="102804414"/>
<name>A0ABM0M841_SACKO</name>
<feature type="transmembrane region" description="Helical" evidence="7">
    <location>
        <begin position="189"/>
        <end position="209"/>
    </location>
</feature>
<keyword evidence="4 7" id="KW-0812">Transmembrane</keyword>
<feature type="transmembrane region" description="Helical" evidence="7">
    <location>
        <begin position="92"/>
        <end position="113"/>
    </location>
</feature>
<keyword evidence="8" id="KW-1185">Reference proteome</keyword>
<protein>
    <recommendedName>
        <fullName evidence="3">Transmembrane protein 19</fullName>
    </recommendedName>
</protein>
<accession>A0ABM0M841</accession>
<feature type="transmembrane region" description="Helical" evidence="7">
    <location>
        <begin position="133"/>
        <end position="155"/>
    </location>
</feature>
<evidence type="ECO:0000256" key="7">
    <source>
        <dbReference type="SAM" id="Phobius"/>
    </source>
</evidence>
<evidence type="ECO:0000256" key="1">
    <source>
        <dbReference type="ARBA" id="ARBA00004141"/>
    </source>
</evidence>
<dbReference type="InterPro" id="IPR002794">
    <property type="entry name" value="DUF92_TMEM19"/>
</dbReference>
<evidence type="ECO:0000256" key="3">
    <source>
        <dbReference type="ARBA" id="ARBA00014258"/>
    </source>
</evidence>
<comment type="similarity">
    <text evidence="2">Belongs to the TMEM19 family.</text>
</comment>
<evidence type="ECO:0000256" key="4">
    <source>
        <dbReference type="ARBA" id="ARBA00022692"/>
    </source>
</evidence>
<reference evidence="9" key="1">
    <citation type="submission" date="2025-08" db="UniProtKB">
        <authorList>
            <consortium name="RefSeq"/>
        </authorList>
    </citation>
    <scope>IDENTIFICATION</scope>
    <source>
        <tissue evidence="9">Testes</tissue>
    </source>
</reference>
<evidence type="ECO:0000256" key="6">
    <source>
        <dbReference type="ARBA" id="ARBA00023136"/>
    </source>
</evidence>
<proteinExistence type="inferred from homology"/>
<evidence type="ECO:0000256" key="5">
    <source>
        <dbReference type="ARBA" id="ARBA00022989"/>
    </source>
</evidence>
<organism evidence="8 9">
    <name type="scientific">Saccoglossus kowalevskii</name>
    <name type="common">Acorn worm</name>
    <dbReference type="NCBI Taxonomy" id="10224"/>
    <lineage>
        <taxon>Eukaryota</taxon>
        <taxon>Metazoa</taxon>
        <taxon>Hemichordata</taxon>
        <taxon>Enteropneusta</taxon>
        <taxon>Harrimaniidae</taxon>
        <taxon>Saccoglossus</taxon>
    </lineage>
</organism>
<evidence type="ECO:0000313" key="9">
    <source>
        <dbReference type="RefSeq" id="XP_006816182.1"/>
    </source>
</evidence>
<gene>
    <name evidence="9" type="primary">LOC102804414</name>
</gene>
<dbReference type="PANTHER" id="PTHR13353">
    <property type="entry name" value="TRANSMEMBRANE PROTEIN 19"/>
    <property type="match status" value="1"/>
</dbReference>
<comment type="subcellular location">
    <subcellularLocation>
        <location evidence="1">Membrane</location>
        <topology evidence="1">Multi-pass membrane protein</topology>
    </subcellularLocation>
</comment>
<sequence>MCGQRNWQQVVCNGGIATELAVIFMLDNGSREQLLDFSRHYNSTWLCLSVLSVIACNCGDTWASEIGSVIGNSQPRHILTFNKVPIGTNGGISLAGTVSSFLGGLIVGVAYYITQLMTHSGRELGYAPPQWPIVFAGGVAGLVGSMIDSLLGATLQYSGIIEDRGMVTDVPSSRTTKISGIPLLDNNGVNLFSALITGLILPDVLFYYWPH</sequence>
<dbReference type="Pfam" id="PF01940">
    <property type="entry name" value="DUF92"/>
    <property type="match status" value="1"/>
</dbReference>
<dbReference type="Proteomes" id="UP000694865">
    <property type="component" value="Unplaced"/>
</dbReference>
<dbReference type="PANTHER" id="PTHR13353:SF5">
    <property type="entry name" value="TRANSMEMBRANE PROTEIN 19"/>
    <property type="match status" value="1"/>
</dbReference>